<evidence type="ECO:0000256" key="1">
    <source>
        <dbReference type="ARBA" id="ARBA00004127"/>
    </source>
</evidence>
<reference evidence="10" key="1">
    <citation type="submission" date="2023-03" db="EMBL/GenBank/DDBJ databases">
        <authorList>
            <person name="Julca I."/>
        </authorList>
    </citation>
    <scope>NUCLEOTIDE SEQUENCE</scope>
</reference>
<dbReference type="PANTHER" id="PTHR10791:SF202">
    <property type="entry name" value="BIDIRECTIONAL SUGAR TRANSPORTER SWEET"/>
    <property type="match status" value="1"/>
</dbReference>
<keyword evidence="11" id="KW-1185">Reference proteome</keyword>
<dbReference type="FunFam" id="1.20.1280.290:FF:000001">
    <property type="entry name" value="Bidirectional sugar transporter SWEET"/>
    <property type="match status" value="1"/>
</dbReference>
<dbReference type="Pfam" id="PF03083">
    <property type="entry name" value="MtN3_slv"/>
    <property type="match status" value="2"/>
</dbReference>
<evidence type="ECO:0000256" key="7">
    <source>
        <dbReference type="ARBA" id="ARBA00022989"/>
    </source>
</evidence>
<keyword evidence="6" id="KW-0677">Repeat</keyword>
<dbReference type="GO" id="GO:0012505">
    <property type="term" value="C:endomembrane system"/>
    <property type="evidence" value="ECO:0007669"/>
    <property type="project" value="UniProtKB-SubCell"/>
</dbReference>
<comment type="similarity">
    <text evidence="2 9">Belongs to the SWEET sugar transporter family.</text>
</comment>
<keyword evidence="3 9" id="KW-0813">Transport</keyword>
<dbReference type="EMBL" id="OX459121">
    <property type="protein sequence ID" value="CAI9102540.1"/>
    <property type="molecule type" value="Genomic_DNA"/>
</dbReference>
<comment type="subcellular location">
    <subcellularLocation>
        <location evidence="9">Cell membrane</location>
        <topology evidence="9">Multi-pass membrane protein</topology>
    </subcellularLocation>
    <subcellularLocation>
        <location evidence="1">Endomembrane system</location>
        <topology evidence="1">Multi-pass membrane protein</topology>
    </subcellularLocation>
</comment>
<evidence type="ECO:0000256" key="2">
    <source>
        <dbReference type="ARBA" id="ARBA00007809"/>
    </source>
</evidence>
<keyword evidence="7 9" id="KW-1133">Transmembrane helix</keyword>
<dbReference type="Gene3D" id="1.20.1280.290">
    <property type="match status" value="2"/>
</dbReference>
<feature type="transmembrane region" description="Helical" evidence="9">
    <location>
        <begin position="103"/>
        <end position="122"/>
    </location>
</feature>
<evidence type="ECO:0000256" key="5">
    <source>
        <dbReference type="ARBA" id="ARBA00022692"/>
    </source>
</evidence>
<feature type="transmembrane region" description="Helical" evidence="9">
    <location>
        <begin position="6"/>
        <end position="24"/>
    </location>
</feature>
<feature type="transmembrane region" description="Helical" evidence="9">
    <location>
        <begin position="193"/>
        <end position="215"/>
    </location>
</feature>
<keyword evidence="5 9" id="KW-0812">Transmembrane</keyword>
<dbReference type="PANTHER" id="PTHR10791">
    <property type="entry name" value="RAG1-ACTIVATING PROTEIN 1"/>
    <property type="match status" value="1"/>
</dbReference>
<feature type="transmembrane region" description="Helical" evidence="9">
    <location>
        <begin position="134"/>
        <end position="153"/>
    </location>
</feature>
<evidence type="ECO:0000256" key="4">
    <source>
        <dbReference type="ARBA" id="ARBA00022597"/>
    </source>
</evidence>
<accession>A0AAV1D650</accession>
<dbReference type="InterPro" id="IPR004316">
    <property type="entry name" value="SWEET_rpt"/>
</dbReference>
<feature type="transmembrane region" description="Helical" evidence="9">
    <location>
        <begin position="165"/>
        <end position="187"/>
    </location>
</feature>
<dbReference type="AlphaFoldDB" id="A0AAV1D650"/>
<protein>
    <recommendedName>
        <fullName evidence="9">Bidirectional sugar transporter SWEET</fullName>
    </recommendedName>
</protein>
<organism evidence="10 11">
    <name type="scientific">Oldenlandia corymbosa var. corymbosa</name>
    <dbReference type="NCBI Taxonomy" id="529605"/>
    <lineage>
        <taxon>Eukaryota</taxon>
        <taxon>Viridiplantae</taxon>
        <taxon>Streptophyta</taxon>
        <taxon>Embryophyta</taxon>
        <taxon>Tracheophyta</taxon>
        <taxon>Spermatophyta</taxon>
        <taxon>Magnoliopsida</taxon>
        <taxon>eudicotyledons</taxon>
        <taxon>Gunneridae</taxon>
        <taxon>Pentapetalae</taxon>
        <taxon>asterids</taxon>
        <taxon>lamiids</taxon>
        <taxon>Gentianales</taxon>
        <taxon>Rubiaceae</taxon>
        <taxon>Rubioideae</taxon>
        <taxon>Spermacoceae</taxon>
        <taxon>Hedyotis-Oldenlandia complex</taxon>
        <taxon>Oldenlandia</taxon>
    </lineage>
</organism>
<sequence>MVSSNTARTVVGTIGNIIGFMLFLSPVPTFKKIWEKKSVEQYSAAPYIATLANCSLWVVYGLPAIHPNSTLVMTINGTGIVIEVIYLALFITFCKSNKTRAKLAAIVGLGLVFVVVLAVLVLTLAHTPKLRSTVVGSFGMAGNIMMFAAPLSVTKTVITTKSVEYMPFLLSLASFFNAVSWTAYAFIQFDIYIFVPNSAGTLLGLAQLLLYAIFYKSTQRQLAERKTKAAEVSFVQQNKFEEPKVASHIVISSTSSPPPPDSQEV</sequence>
<feature type="transmembrane region" description="Helical" evidence="9">
    <location>
        <begin position="44"/>
        <end position="65"/>
    </location>
</feature>
<feature type="transmembrane region" description="Helical" evidence="9">
    <location>
        <begin position="71"/>
        <end position="91"/>
    </location>
</feature>
<dbReference type="InterPro" id="IPR047664">
    <property type="entry name" value="SWEET"/>
</dbReference>
<dbReference type="FunFam" id="1.20.1280.290:FF:000002">
    <property type="entry name" value="Bidirectional sugar transporter SWEET"/>
    <property type="match status" value="1"/>
</dbReference>
<evidence type="ECO:0000256" key="3">
    <source>
        <dbReference type="ARBA" id="ARBA00022448"/>
    </source>
</evidence>
<dbReference type="GO" id="GO:0051119">
    <property type="term" value="F:sugar transmembrane transporter activity"/>
    <property type="evidence" value="ECO:0007669"/>
    <property type="project" value="InterPro"/>
</dbReference>
<dbReference type="GO" id="GO:0005886">
    <property type="term" value="C:plasma membrane"/>
    <property type="evidence" value="ECO:0007669"/>
    <property type="project" value="UniProtKB-SubCell"/>
</dbReference>
<comment type="function">
    <text evidence="9">Mediates both low-affinity uptake and efflux of sugar across the membrane.</text>
</comment>
<name>A0AAV1D650_OLDCO</name>
<evidence type="ECO:0000256" key="8">
    <source>
        <dbReference type="ARBA" id="ARBA00023136"/>
    </source>
</evidence>
<dbReference type="Proteomes" id="UP001161247">
    <property type="component" value="Chromosome 4"/>
</dbReference>
<keyword evidence="8 9" id="KW-0472">Membrane</keyword>
<evidence type="ECO:0000313" key="11">
    <source>
        <dbReference type="Proteomes" id="UP001161247"/>
    </source>
</evidence>
<keyword evidence="4 9" id="KW-0762">Sugar transport</keyword>
<proteinExistence type="inferred from homology"/>
<dbReference type="GO" id="GO:0051260">
    <property type="term" value="P:protein homooligomerization"/>
    <property type="evidence" value="ECO:0007669"/>
    <property type="project" value="UniProtKB-ARBA"/>
</dbReference>
<evidence type="ECO:0000256" key="6">
    <source>
        <dbReference type="ARBA" id="ARBA00022737"/>
    </source>
</evidence>
<evidence type="ECO:0000256" key="9">
    <source>
        <dbReference type="RuleBase" id="RU910715"/>
    </source>
</evidence>
<evidence type="ECO:0000313" key="10">
    <source>
        <dbReference type="EMBL" id="CAI9102540.1"/>
    </source>
</evidence>
<gene>
    <name evidence="10" type="ORF">OLC1_LOCUS11873</name>
</gene>